<sequence>MAMAEAYLRRLSRWQAEQQREAVADVHMAAYQGTAGDDHRDRRGFLDRFERQVQRTGFDMVVADGGSLAGAVYGFRLDRDDDWWSGLPGGPPPEIEELTASGRAFLLAELMVRPIHRRKGIATRMTDLLLARLQPDLVVAAVDRPGEPEGAGAAARTLRAWGWSRLGDLPPRPAAEHAGTAAGPGTAREAWVRRPLR</sequence>
<dbReference type="RefSeq" id="WP_311638790.1">
    <property type="nucleotide sequence ID" value="NZ_JAVRES010000021.1"/>
</dbReference>
<keyword evidence="3" id="KW-1185">Reference proteome</keyword>
<feature type="region of interest" description="Disordered" evidence="1">
    <location>
        <begin position="169"/>
        <end position="197"/>
    </location>
</feature>
<protein>
    <recommendedName>
        <fullName evidence="4">GNAT family N-acetyltransferase</fullName>
    </recommendedName>
</protein>
<accession>A0ABD5EZA5</accession>
<evidence type="ECO:0008006" key="4">
    <source>
        <dbReference type="Google" id="ProtNLM"/>
    </source>
</evidence>
<dbReference type="EMBL" id="JAVRES010000021">
    <property type="protein sequence ID" value="MDT0438909.1"/>
    <property type="molecule type" value="Genomic_DNA"/>
</dbReference>
<evidence type="ECO:0000256" key="1">
    <source>
        <dbReference type="SAM" id="MobiDB-lite"/>
    </source>
</evidence>
<dbReference type="Proteomes" id="UP001183535">
    <property type="component" value="Unassembled WGS sequence"/>
</dbReference>
<organism evidence="2 3">
    <name type="scientific">Streptomyces doudnae</name>
    <dbReference type="NCBI Taxonomy" id="3075536"/>
    <lineage>
        <taxon>Bacteria</taxon>
        <taxon>Bacillati</taxon>
        <taxon>Actinomycetota</taxon>
        <taxon>Actinomycetes</taxon>
        <taxon>Kitasatosporales</taxon>
        <taxon>Streptomycetaceae</taxon>
        <taxon>Streptomyces</taxon>
    </lineage>
</organism>
<comment type="caution">
    <text evidence="2">The sequence shown here is derived from an EMBL/GenBank/DDBJ whole genome shotgun (WGS) entry which is preliminary data.</text>
</comment>
<proteinExistence type="predicted"/>
<evidence type="ECO:0000313" key="3">
    <source>
        <dbReference type="Proteomes" id="UP001183535"/>
    </source>
</evidence>
<gene>
    <name evidence="2" type="ORF">RM877_29990</name>
</gene>
<reference evidence="3" key="1">
    <citation type="submission" date="2023-07" db="EMBL/GenBank/DDBJ databases">
        <title>30 novel species of actinomycetes from the DSMZ collection.</title>
        <authorList>
            <person name="Nouioui I."/>
        </authorList>
    </citation>
    <scope>NUCLEOTIDE SEQUENCE [LARGE SCALE GENOMIC DNA]</scope>
    <source>
        <strain evidence="3">DSM 41981</strain>
    </source>
</reference>
<dbReference type="SUPFAM" id="SSF55729">
    <property type="entry name" value="Acyl-CoA N-acyltransferases (Nat)"/>
    <property type="match status" value="1"/>
</dbReference>
<dbReference type="Gene3D" id="3.40.630.30">
    <property type="match status" value="1"/>
</dbReference>
<dbReference type="InterPro" id="IPR016181">
    <property type="entry name" value="Acyl_CoA_acyltransferase"/>
</dbReference>
<evidence type="ECO:0000313" key="2">
    <source>
        <dbReference type="EMBL" id="MDT0438909.1"/>
    </source>
</evidence>
<dbReference type="AlphaFoldDB" id="A0ABD5EZA5"/>
<name>A0ABD5EZA5_9ACTN</name>